<dbReference type="Pfam" id="PF00750">
    <property type="entry name" value="tRNA-synt_1d"/>
    <property type="match status" value="1"/>
</dbReference>
<dbReference type="CDD" id="cd00671">
    <property type="entry name" value="ArgRS_core"/>
    <property type="match status" value="1"/>
</dbReference>
<dbReference type="GO" id="GO:0006420">
    <property type="term" value="P:arginyl-tRNA aminoacylation"/>
    <property type="evidence" value="ECO:0007669"/>
    <property type="project" value="UniProtKB-UniRule"/>
</dbReference>
<protein>
    <recommendedName>
        <fullName evidence="11">Arginine--tRNA ligase</fullName>
        <ecNumber evidence="11">6.1.1.19</ecNumber>
    </recommendedName>
    <alternativeName>
        <fullName evidence="11">Arginyl-tRNA synthetase</fullName>
        <shortName evidence="11">ArgRS</shortName>
    </alternativeName>
</protein>
<dbReference type="HAMAP" id="MF_00123">
    <property type="entry name" value="Arg_tRNA_synth"/>
    <property type="match status" value="1"/>
</dbReference>
<evidence type="ECO:0000256" key="6">
    <source>
        <dbReference type="ARBA" id="ARBA00022741"/>
    </source>
</evidence>
<dbReference type="InterPro" id="IPR009080">
    <property type="entry name" value="tRNAsynth_Ia_anticodon-bd"/>
</dbReference>
<dbReference type="InterPro" id="IPR001278">
    <property type="entry name" value="Arg-tRNA-ligase"/>
</dbReference>
<evidence type="ECO:0000256" key="12">
    <source>
        <dbReference type="RuleBase" id="RU363038"/>
    </source>
</evidence>
<comment type="catalytic activity">
    <reaction evidence="10 11">
        <text>tRNA(Arg) + L-arginine + ATP = L-arginyl-tRNA(Arg) + AMP + diphosphate</text>
        <dbReference type="Rhea" id="RHEA:20301"/>
        <dbReference type="Rhea" id="RHEA-COMP:9658"/>
        <dbReference type="Rhea" id="RHEA-COMP:9673"/>
        <dbReference type="ChEBI" id="CHEBI:30616"/>
        <dbReference type="ChEBI" id="CHEBI:32682"/>
        <dbReference type="ChEBI" id="CHEBI:33019"/>
        <dbReference type="ChEBI" id="CHEBI:78442"/>
        <dbReference type="ChEBI" id="CHEBI:78513"/>
        <dbReference type="ChEBI" id="CHEBI:456215"/>
        <dbReference type="EC" id="6.1.1.19"/>
    </reaction>
</comment>
<dbReference type="PANTHER" id="PTHR11956">
    <property type="entry name" value="ARGINYL-TRNA SYNTHETASE"/>
    <property type="match status" value="1"/>
</dbReference>
<dbReference type="FunFam" id="1.10.730.10:FF:000008">
    <property type="entry name" value="Arginine--tRNA ligase"/>
    <property type="match status" value="1"/>
</dbReference>
<evidence type="ECO:0000256" key="3">
    <source>
        <dbReference type="ARBA" id="ARBA00011245"/>
    </source>
</evidence>
<keyword evidence="4 11" id="KW-0963">Cytoplasm</keyword>
<proteinExistence type="inferred from homology"/>
<keyword evidence="16" id="KW-1185">Reference proteome</keyword>
<dbReference type="Proteomes" id="UP000218387">
    <property type="component" value="Chromosome"/>
</dbReference>
<gene>
    <name evidence="11" type="primary">argS</name>
    <name evidence="15" type="ORF">CPZ25_010880</name>
</gene>
<feature type="domain" description="Arginyl tRNA synthetase N-terminal" evidence="14">
    <location>
        <begin position="10"/>
        <end position="99"/>
    </location>
</feature>
<keyword evidence="8 11" id="KW-0648">Protein biosynthesis</keyword>
<reference evidence="15 16" key="1">
    <citation type="submission" date="2018-05" db="EMBL/GenBank/DDBJ databases">
        <title>Genome comparison of Eubacterium sp.</title>
        <authorList>
            <person name="Feng Y."/>
            <person name="Sanchez-Andrea I."/>
            <person name="Stams A.J.M."/>
            <person name="De Vos W.M."/>
        </authorList>
    </citation>
    <scope>NUCLEOTIDE SEQUENCE [LARGE SCALE GENOMIC DNA]</scope>
    <source>
        <strain evidence="15 16">YI</strain>
    </source>
</reference>
<evidence type="ECO:0000256" key="1">
    <source>
        <dbReference type="ARBA" id="ARBA00004496"/>
    </source>
</evidence>
<evidence type="ECO:0000256" key="11">
    <source>
        <dbReference type="HAMAP-Rule" id="MF_00123"/>
    </source>
</evidence>
<accession>A0A4P9CDE5</accession>
<evidence type="ECO:0000256" key="4">
    <source>
        <dbReference type="ARBA" id="ARBA00022490"/>
    </source>
</evidence>
<keyword evidence="5 11" id="KW-0436">Ligase</keyword>
<dbReference type="Gene3D" id="3.40.50.620">
    <property type="entry name" value="HUPs"/>
    <property type="match status" value="1"/>
</dbReference>
<dbReference type="PANTHER" id="PTHR11956:SF5">
    <property type="entry name" value="ARGININE--TRNA LIGASE, CYTOPLASMIC"/>
    <property type="match status" value="1"/>
</dbReference>
<evidence type="ECO:0000256" key="8">
    <source>
        <dbReference type="ARBA" id="ARBA00022917"/>
    </source>
</evidence>
<dbReference type="Pfam" id="PF03485">
    <property type="entry name" value="Arg_tRNA_synt_N"/>
    <property type="match status" value="1"/>
</dbReference>
<evidence type="ECO:0000259" key="13">
    <source>
        <dbReference type="SMART" id="SM00836"/>
    </source>
</evidence>
<dbReference type="EMBL" id="CP029487">
    <property type="protein sequence ID" value="QCT73643.1"/>
    <property type="molecule type" value="Genomic_DNA"/>
</dbReference>
<feature type="domain" description="DALR anticodon binding" evidence="13">
    <location>
        <begin position="447"/>
        <end position="564"/>
    </location>
</feature>
<dbReference type="InterPro" id="IPR035684">
    <property type="entry name" value="ArgRS_core"/>
</dbReference>
<dbReference type="PRINTS" id="PR01038">
    <property type="entry name" value="TRNASYNTHARG"/>
</dbReference>
<dbReference type="SMART" id="SM00836">
    <property type="entry name" value="DALR_1"/>
    <property type="match status" value="1"/>
</dbReference>
<dbReference type="Gene3D" id="1.10.730.10">
    <property type="entry name" value="Isoleucyl-tRNA Synthetase, Domain 1"/>
    <property type="match status" value="1"/>
</dbReference>
<keyword evidence="7 11" id="KW-0067">ATP-binding</keyword>
<name>A0A4P9CDE5_EUBML</name>
<dbReference type="SMART" id="SM01016">
    <property type="entry name" value="Arg_tRNA_synt_N"/>
    <property type="match status" value="1"/>
</dbReference>
<dbReference type="KEGG" id="emt:CPZ25_010880"/>
<dbReference type="AlphaFoldDB" id="A0A4P9CDE5"/>
<dbReference type="CDD" id="cd07956">
    <property type="entry name" value="Anticodon_Ia_Arg"/>
    <property type="match status" value="1"/>
</dbReference>
<dbReference type="NCBIfam" id="TIGR00456">
    <property type="entry name" value="argS"/>
    <property type="match status" value="1"/>
</dbReference>
<keyword evidence="6 11" id="KW-0547">Nucleotide-binding</keyword>
<organism evidence="15 16">
    <name type="scientific">Eubacterium maltosivorans</name>
    <dbReference type="NCBI Taxonomy" id="2041044"/>
    <lineage>
        <taxon>Bacteria</taxon>
        <taxon>Bacillati</taxon>
        <taxon>Bacillota</taxon>
        <taxon>Clostridia</taxon>
        <taxon>Eubacteriales</taxon>
        <taxon>Eubacteriaceae</taxon>
        <taxon>Eubacterium</taxon>
    </lineage>
</organism>
<feature type="short sequence motif" description="'HIGH' region" evidence="11">
    <location>
        <begin position="136"/>
        <end position="146"/>
    </location>
</feature>
<evidence type="ECO:0000256" key="2">
    <source>
        <dbReference type="ARBA" id="ARBA00005594"/>
    </source>
</evidence>
<dbReference type="EC" id="6.1.1.19" evidence="11"/>
<dbReference type="PROSITE" id="PS00178">
    <property type="entry name" value="AA_TRNA_LIGASE_I"/>
    <property type="match status" value="1"/>
</dbReference>
<dbReference type="RefSeq" id="WP_096919226.1">
    <property type="nucleotide sequence ID" value="NZ_CP029487.1"/>
</dbReference>
<comment type="subcellular location">
    <subcellularLocation>
        <location evidence="1 11">Cytoplasm</location>
    </subcellularLocation>
</comment>
<evidence type="ECO:0000256" key="7">
    <source>
        <dbReference type="ARBA" id="ARBA00022840"/>
    </source>
</evidence>
<dbReference type="Gene3D" id="3.30.1360.70">
    <property type="entry name" value="Arginyl tRNA synthetase N-terminal domain"/>
    <property type="match status" value="1"/>
</dbReference>
<dbReference type="SUPFAM" id="SSF55190">
    <property type="entry name" value="Arginyl-tRNA synthetase (ArgRS), N-terminal 'additional' domain"/>
    <property type="match status" value="1"/>
</dbReference>
<dbReference type="FunFam" id="3.30.1360.70:FF:000003">
    <property type="entry name" value="Arginine--tRNA ligase"/>
    <property type="match status" value="1"/>
</dbReference>
<dbReference type="SUPFAM" id="SSF52374">
    <property type="entry name" value="Nucleotidylyl transferase"/>
    <property type="match status" value="1"/>
</dbReference>
<dbReference type="Pfam" id="PF05746">
    <property type="entry name" value="DALR_1"/>
    <property type="match status" value="1"/>
</dbReference>
<dbReference type="InterPro" id="IPR036695">
    <property type="entry name" value="Arg-tRNA-synth_N_sf"/>
</dbReference>
<evidence type="ECO:0000313" key="15">
    <source>
        <dbReference type="EMBL" id="QCT73643.1"/>
    </source>
</evidence>
<dbReference type="InterPro" id="IPR008909">
    <property type="entry name" value="DALR_anticod-bd"/>
</dbReference>
<dbReference type="GO" id="GO:0004814">
    <property type="term" value="F:arginine-tRNA ligase activity"/>
    <property type="evidence" value="ECO:0007669"/>
    <property type="project" value="UniProtKB-UniRule"/>
</dbReference>
<evidence type="ECO:0000256" key="9">
    <source>
        <dbReference type="ARBA" id="ARBA00023146"/>
    </source>
</evidence>
<evidence type="ECO:0000256" key="10">
    <source>
        <dbReference type="ARBA" id="ARBA00049339"/>
    </source>
</evidence>
<sequence>MMYIREKIENQIKGLIAGSVDAAMEAGDFSVEALPEIYLEVPREREHGDYATNIAMQLPKQAHKAPRVIAESIVRHMDIDNSYVEAVEIAGPGFINFKLKADWVYEVLLEIEAMQENYGKTEGNAGKKYNLEFISANPTGPMHMGNARGGAIGDILAAIAEWTGYDVTREFYVNDAGNQIAKFGDSLDARFRQLMGEDIPFPEDGYQGNDIRVHMEEFIDQEGGAQACKKYLAMDEAERKGVFVDYALEKNLNKMHADLEKYGIHYDIWFSEQSLYDGRAIESALKILQDSGAVYEKEGALWFTTSEFGCEKDDVLVRQNGLPTYFMGDIAYHLNKFKTRGFDRCVNVWGADHHGHIARLKAAMQAAGVNPDHLEIVIMQLVRLMRDGEIARMSKRKGEMITLTDLIEEVGRDAARFLFNMRSPDSHLDFDLDLAIEQSNENPVFYVQYAHARICSILRQMAEDKDAEGPANLTLLREKEELTLLNMLSTLPNEIIVAEEKMDPSRITHYAMDLASAFHSFYNACRVRVEDTGLMKARLALIKGTKQVLANVLGILGIEAPERM</sequence>
<comment type="subunit">
    <text evidence="3 11">Monomer.</text>
</comment>
<dbReference type="InterPro" id="IPR005148">
    <property type="entry name" value="Arg-tRNA-synth_N"/>
</dbReference>
<dbReference type="InterPro" id="IPR014729">
    <property type="entry name" value="Rossmann-like_a/b/a_fold"/>
</dbReference>
<dbReference type="FunFam" id="3.40.50.620:FF:000062">
    <property type="entry name" value="Arginine--tRNA ligase"/>
    <property type="match status" value="1"/>
</dbReference>
<dbReference type="GO" id="GO:0005737">
    <property type="term" value="C:cytoplasm"/>
    <property type="evidence" value="ECO:0007669"/>
    <property type="project" value="UniProtKB-SubCell"/>
</dbReference>
<dbReference type="GO" id="GO:0005524">
    <property type="term" value="F:ATP binding"/>
    <property type="evidence" value="ECO:0007669"/>
    <property type="project" value="UniProtKB-UniRule"/>
</dbReference>
<comment type="similarity">
    <text evidence="2 11 12">Belongs to the class-I aminoacyl-tRNA synthetase family.</text>
</comment>
<dbReference type="SUPFAM" id="SSF47323">
    <property type="entry name" value="Anticodon-binding domain of a subclass of class I aminoacyl-tRNA synthetases"/>
    <property type="match status" value="1"/>
</dbReference>
<evidence type="ECO:0000256" key="5">
    <source>
        <dbReference type="ARBA" id="ARBA00022598"/>
    </source>
</evidence>
<evidence type="ECO:0000259" key="14">
    <source>
        <dbReference type="SMART" id="SM01016"/>
    </source>
</evidence>
<evidence type="ECO:0000313" key="16">
    <source>
        <dbReference type="Proteomes" id="UP000218387"/>
    </source>
</evidence>
<keyword evidence="9 11" id="KW-0030">Aminoacyl-tRNA synthetase</keyword>
<dbReference type="InterPro" id="IPR001412">
    <property type="entry name" value="aa-tRNA-synth_I_CS"/>
</dbReference>